<dbReference type="InterPro" id="IPR003010">
    <property type="entry name" value="C-N_Hydrolase"/>
</dbReference>
<dbReference type="PANTHER" id="PTHR23088">
    <property type="entry name" value="NITRILASE-RELATED"/>
    <property type="match status" value="1"/>
</dbReference>
<proteinExistence type="predicted"/>
<feature type="domain" description="CN hydrolase" evidence="1">
    <location>
        <begin position="1"/>
        <end position="258"/>
    </location>
</feature>
<protein>
    <submittedName>
        <fullName evidence="2">Nitrilase</fullName>
    </submittedName>
</protein>
<dbReference type="RefSeq" id="WP_255036790.1">
    <property type="nucleotide sequence ID" value="NZ_RJUF01000018.1"/>
</dbReference>
<comment type="caution">
    <text evidence="2">The sequence shown here is derived from an EMBL/GenBank/DDBJ whole genome shotgun (WGS) entry which is preliminary data.</text>
</comment>
<evidence type="ECO:0000313" key="3">
    <source>
        <dbReference type="Proteomes" id="UP001204144"/>
    </source>
</evidence>
<dbReference type="Pfam" id="PF00795">
    <property type="entry name" value="CN_hydrolase"/>
    <property type="match status" value="1"/>
</dbReference>
<keyword evidence="3" id="KW-1185">Reference proteome</keyword>
<dbReference type="AlphaFoldDB" id="A0AAE3H134"/>
<dbReference type="SUPFAM" id="SSF56317">
    <property type="entry name" value="Carbon-nitrogen hydrolase"/>
    <property type="match status" value="1"/>
</dbReference>
<dbReference type="InterPro" id="IPR036526">
    <property type="entry name" value="C-N_Hydrolase_sf"/>
</dbReference>
<dbReference type="EMBL" id="RJUF01000018">
    <property type="protein sequence ID" value="MCP9763007.1"/>
    <property type="molecule type" value="Genomic_DNA"/>
</dbReference>
<organism evidence="2 3">
    <name type="scientific">Lacihabitans soyangensis</name>
    <dbReference type="NCBI Taxonomy" id="869394"/>
    <lineage>
        <taxon>Bacteria</taxon>
        <taxon>Pseudomonadati</taxon>
        <taxon>Bacteroidota</taxon>
        <taxon>Cytophagia</taxon>
        <taxon>Cytophagales</taxon>
        <taxon>Leadbetterellaceae</taxon>
        <taxon>Lacihabitans</taxon>
    </lineage>
</organism>
<dbReference type="Gene3D" id="3.60.110.10">
    <property type="entry name" value="Carbon-nitrogen hydrolase"/>
    <property type="match status" value="1"/>
</dbReference>
<name>A0AAE3H134_9BACT</name>
<dbReference type="Proteomes" id="UP001204144">
    <property type="component" value="Unassembled WGS sequence"/>
</dbReference>
<evidence type="ECO:0000313" key="2">
    <source>
        <dbReference type="EMBL" id="MCP9763007.1"/>
    </source>
</evidence>
<evidence type="ECO:0000259" key="1">
    <source>
        <dbReference type="PROSITE" id="PS50263"/>
    </source>
</evidence>
<reference evidence="2 3" key="1">
    <citation type="submission" date="2018-11" db="EMBL/GenBank/DDBJ databases">
        <title>Novel bacteria species description.</title>
        <authorList>
            <person name="Han J.-H."/>
        </authorList>
    </citation>
    <scope>NUCLEOTIDE SEQUENCE [LARGE SCALE GENOMIC DNA]</scope>
    <source>
        <strain evidence="2 3">KCTC23259</strain>
    </source>
</reference>
<gene>
    <name evidence="2" type="ORF">EGI31_08570</name>
</gene>
<dbReference type="PANTHER" id="PTHR23088:SF50">
    <property type="entry name" value="HYDROLASE YHCX"/>
    <property type="match status" value="1"/>
</dbReference>
<accession>A0AAE3H134</accession>
<dbReference type="CDD" id="cd07574">
    <property type="entry name" value="nitrilase_Rim1_like"/>
    <property type="match status" value="1"/>
</dbReference>
<sequence>MKIAAAQYPIGYFGNLEDWKINIRGWVASADDAQILVFPEYGSMEMASLFSEQIQKDLVGQIAIMNELLPEFLAYFCQIANEFDKVILCPSFPVHENGRFVNRVFVVGPKGLAGYQDKFFMTRFEDEEWGISSGQKKLSVFESKWGKFGIQTCYDVEFGIGSKLLCEAGAEVIFAPSCTETLRGATRVHVGARARALENQCYVVVSQTVGDALWSPAVDINYGYSAIYSTPDLGFPDEGILAMGETQKKMWLFVELEIEKIHEVRKNGSVLNFKSNSAIKNALWDSEIEIQHIRI</sequence>
<dbReference type="PROSITE" id="PS50263">
    <property type="entry name" value="CN_HYDROLASE"/>
    <property type="match status" value="1"/>
</dbReference>